<dbReference type="AlphaFoldDB" id="A0A4Y7RYH6"/>
<dbReference type="InterPro" id="IPR010633">
    <property type="entry name" value="Phage_lambda_GpZ"/>
</dbReference>
<dbReference type="RefSeq" id="WP_134212161.1">
    <property type="nucleotide sequence ID" value="NZ_QFFZ01000002.1"/>
</dbReference>
<dbReference type="EMBL" id="QFFZ01000002">
    <property type="protein sequence ID" value="TEB13367.1"/>
    <property type="molecule type" value="Genomic_DNA"/>
</dbReference>
<dbReference type="Proteomes" id="UP000297597">
    <property type="component" value="Unassembled WGS sequence"/>
</dbReference>
<proteinExistence type="predicted"/>
<name>A0A4Y7RYH6_9FIRM</name>
<dbReference type="Pfam" id="PF06763">
    <property type="entry name" value="Minor_tail_Z"/>
    <property type="match status" value="1"/>
</dbReference>
<protein>
    <recommendedName>
        <fullName evidence="3">Prophage minor tail protein Z (GPZ)</fullName>
    </recommendedName>
</protein>
<reference evidence="1 2" key="1">
    <citation type="journal article" date="2018" name="Environ. Microbiol.">
        <title>Novel energy conservation strategies and behaviour of Pelotomaculum schinkii driving syntrophic propionate catabolism.</title>
        <authorList>
            <person name="Hidalgo-Ahumada C.A.P."/>
            <person name="Nobu M.K."/>
            <person name="Narihiro T."/>
            <person name="Tamaki H."/>
            <person name="Liu W.T."/>
            <person name="Kamagata Y."/>
            <person name="Stams A.J.M."/>
            <person name="Imachi H."/>
            <person name="Sousa D.Z."/>
        </authorList>
    </citation>
    <scope>NUCLEOTIDE SEQUENCE [LARGE SCALE GENOMIC DNA]</scope>
    <source>
        <strain evidence="1 2">MGP</strain>
    </source>
</reference>
<evidence type="ECO:0000313" key="2">
    <source>
        <dbReference type="Proteomes" id="UP000297597"/>
    </source>
</evidence>
<sequence>MILVHVFRQREIEAIMGDCAKQAPKAIMRALNRSVENARTNVVSSATEEYYVSATAVRKTITITKATEARLRVKVHSKDTGRELIDFKVSPKNPGLKRPPAVQRVGVKKGSGLKDLPGAFVRKGIKTGKPHVLKRTTSKRYPINVKYGISVPQMIGSKKVRLRIENEARAIFEKRLDHEISRILGGNK</sequence>
<accession>A0A4Y7RYH6</accession>
<evidence type="ECO:0008006" key="3">
    <source>
        <dbReference type="Google" id="ProtNLM"/>
    </source>
</evidence>
<dbReference type="OrthoDB" id="5518677at2"/>
<gene>
    <name evidence="1" type="ORF">Pmgp_00261</name>
</gene>
<comment type="caution">
    <text evidence="1">The sequence shown here is derived from an EMBL/GenBank/DDBJ whole genome shotgun (WGS) entry which is preliminary data.</text>
</comment>
<evidence type="ECO:0000313" key="1">
    <source>
        <dbReference type="EMBL" id="TEB13367.1"/>
    </source>
</evidence>
<keyword evidence="2" id="KW-1185">Reference proteome</keyword>
<organism evidence="1 2">
    <name type="scientific">Pelotomaculum propionicicum</name>
    <dbReference type="NCBI Taxonomy" id="258475"/>
    <lineage>
        <taxon>Bacteria</taxon>
        <taxon>Bacillati</taxon>
        <taxon>Bacillota</taxon>
        <taxon>Clostridia</taxon>
        <taxon>Eubacteriales</taxon>
        <taxon>Desulfotomaculaceae</taxon>
        <taxon>Pelotomaculum</taxon>
    </lineage>
</organism>